<dbReference type="GO" id="GO:0000398">
    <property type="term" value="P:mRNA splicing, via spliceosome"/>
    <property type="evidence" value="ECO:0007669"/>
    <property type="project" value="TreeGrafter"/>
</dbReference>
<feature type="region of interest" description="Disordered" evidence="6">
    <location>
        <begin position="61"/>
        <end position="89"/>
    </location>
</feature>
<dbReference type="InterPro" id="IPR022023">
    <property type="entry name" value="U1snRNP70_N"/>
</dbReference>
<dbReference type="STRING" id="559304.G8Y750"/>
<dbReference type="GO" id="GO:0071004">
    <property type="term" value="C:U2-type prespliceosome"/>
    <property type="evidence" value="ECO:0007669"/>
    <property type="project" value="TreeGrafter"/>
</dbReference>
<reference evidence="10" key="2">
    <citation type="journal article" date="2012" name="G3 (Bethesda)">
        <title>Pichia sorbitophila, an interspecies yeast hybrid reveals early steps of genome resolution following polyploidization.</title>
        <authorList>
            <person name="Leh Louis V."/>
            <person name="Despons L."/>
            <person name="Friedrich A."/>
            <person name="Martin T."/>
            <person name="Durrens P."/>
            <person name="Casaregola S."/>
            <person name="Neuveglise C."/>
            <person name="Fairhead C."/>
            <person name="Marck C."/>
            <person name="Cruz J.A."/>
            <person name="Straub M.L."/>
            <person name="Kugler V."/>
            <person name="Sacerdot C."/>
            <person name="Uzunov Z."/>
            <person name="Thierry A."/>
            <person name="Weiss S."/>
            <person name="Bleykasten C."/>
            <person name="De Montigny J."/>
            <person name="Jacques N."/>
            <person name="Jung P."/>
            <person name="Lemaire M."/>
            <person name="Mallet S."/>
            <person name="Morel G."/>
            <person name="Richard G.F."/>
            <person name="Sarkar A."/>
            <person name="Savel G."/>
            <person name="Schacherer J."/>
            <person name="Seret M.L."/>
            <person name="Talla E."/>
            <person name="Samson G."/>
            <person name="Jubin C."/>
            <person name="Poulain J."/>
            <person name="Vacherie B."/>
            <person name="Barbe V."/>
            <person name="Pelletier E."/>
            <person name="Sherman D.J."/>
            <person name="Westhof E."/>
            <person name="Weissenbach J."/>
            <person name="Baret P.V."/>
            <person name="Wincker P."/>
            <person name="Gaillardin C."/>
            <person name="Dujon B."/>
            <person name="Souciet J.L."/>
        </authorList>
    </citation>
    <scope>NUCLEOTIDE SEQUENCE [LARGE SCALE GENOMIC DNA]</scope>
    <source>
        <strain evidence="10">ATCC MYA-4447 / BCRC 22081 / CBS 7064 / NBRC 10061 / NRRL Y-12695</strain>
    </source>
</reference>
<sequence length="325" mass="37313">MAHETEKYPANIQKLFALKPPHVYKPPLDHPPEERKTCHITGLSSWRDVYKQHCSELQIQASEVRPETQQEQQKRRREERRKQIQESHDRQLREWNDVELLKKQEQELMKDPYKTVFLARLDYSLTELDISKHVSKYGVIDSIRIIRDREGRSRGYGFVAFERESDAKNCVKELAPTGLKIPVPDKTPTRTILVDIERGRLVRNWKPRRLGGGLGGRHYTKPNPYHSNNASAAASGRRLGFSSGPAYSSNFQSSSGYRAPGRYPPARKPVEPKAATSSPSYRSEQPPAPTVRDKYAKYLAPSGSTDQYQNKSSTNTRSIRSIRER</sequence>
<dbReference type="GO" id="GO:0003729">
    <property type="term" value="F:mRNA binding"/>
    <property type="evidence" value="ECO:0007669"/>
    <property type="project" value="TreeGrafter"/>
</dbReference>
<dbReference type="PANTHER" id="PTHR13952:SF5">
    <property type="entry name" value="U1 SMALL NUCLEAR RIBONUCLEOPROTEIN 70 KDA"/>
    <property type="match status" value="1"/>
</dbReference>
<dbReference type="FunCoup" id="G8Y750">
    <property type="interactions" value="736"/>
</dbReference>
<feature type="compositionally biased region" description="Basic and acidic residues" evidence="6">
    <location>
        <begin position="80"/>
        <end position="89"/>
    </location>
</feature>
<accession>G8Y750</accession>
<evidence type="ECO:0000313" key="8">
    <source>
        <dbReference type="EMBL" id="CCE83399.1"/>
    </source>
</evidence>
<dbReference type="SMART" id="SM00360">
    <property type="entry name" value="RRM"/>
    <property type="match status" value="1"/>
</dbReference>
<dbReference type="InParanoid" id="G8Y750"/>
<dbReference type="InterPro" id="IPR000504">
    <property type="entry name" value="RRM_dom"/>
</dbReference>
<dbReference type="GO" id="GO:0030619">
    <property type="term" value="F:U1 snRNA binding"/>
    <property type="evidence" value="ECO:0007669"/>
    <property type="project" value="TreeGrafter"/>
</dbReference>
<evidence type="ECO:0000256" key="3">
    <source>
        <dbReference type="ARBA" id="ARBA00023242"/>
    </source>
</evidence>
<dbReference type="Pfam" id="PF00076">
    <property type="entry name" value="RRM_1"/>
    <property type="match status" value="1"/>
</dbReference>
<dbReference type="EMBL" id="FO082049">
    <property type="protein sequence ID" value="CCE83399.1"/>
    <property type="molecule type" value="Genomic_DNA"/>
</dbReference>
<evidence type="ECO:0000256" key="6">
    <source>
        <dbReference type="SAM" id="MobiDB-lite"/>
    </source>
</evidence>
<feature type="region of interest" description="Disordered" evidence="6">
    <location>
        <begin position="249"/>
        <end position="325"/>
    </location>
</feature>
<protein>
    <submittedName>
        <fullName evidence="9">Piso0_003974 protein</fullName>
    </submittedName>
</protein>
<keyword evidence="4" id="KW-0687">Ribonucleoprotein</keyword>
<comment type="subcellular location">
    <subcellularLocation>
        <location evidence="1">Nucleus</location>
    </subcellularLocation>
</comment>
<dbReference type="GO" id="GO:0005685">
    <property type="term" value="C:U1 snRNP"/>
    <property type="evidence" value="ECO:0007669"/>
    <property type="project" value="TreeGrafter"/>
</dbReference>
<dbReference type="Gene3D" id="3.30.70.330">
    <property type="match status" value="1"/>
</dbReference>
<dbReference type="OMA" id="EKYCTEF"/>
<dbReference type="SUPFAM" id="SSF54928">
    <property type="entry name" value="RNA-binding domain, RBD"/>
    <property type="match status" value="1"/>
</dbReference>
<evidence type="ECO:0000256" key="4">
    <source>
        <dbReference type="ARBA" id="ARBA00023274"/>
    </source>
</evidence>
<gene>
    <name evidence="9" type="primary">Piso0_003974</name>
    <name evidence="8" type="ORF">GNLVRS01_PISO0K06676g</name>
    <name evidence="9" type="ORF">GNLVRS01_PISO0L06677g</name>
</gene>
<dbReference type="InterPro" id="IPR051183">
    <property type="entry name" value="U1_U11-U12_snRNP_70-35kDa"/>
</dbReference>
<keyword evidence="3" id="KW-0539">Nucleus</keyword>
<dbReference type="PROSITE" id="PS50102">
    <property type="entry name" value="RRM"/>
    <property type="match status" value="1"/>
</dbReference>
<dbReference type="HOGENOM" id="CLU_045151_4_0_1"/>
<feature type="region of interest" description="Disordered" evidence="6">
    <location>
        <begin position="211"/>
        <end position="237"/>
    </location>
</feature>
<dbReference type="InterPro" id="IPR012677">
    <property type="entry name" value="Nucleotide-bd_a/b_plait_sf"/>
</dbReference>
<dbReference type="InterPro" id="IPR035979">
    <property type="entry name" value="RBD_domain_sf"/>
</dbReference>
<evidence type="ECO:0000256" key="5">
    <source>
        <dbReference type="PROSITE-ProRule" id="PRU00176"/>
    </source>
</evidence>
<evidence type="ECO:0000259" key="7">
    <source>
        <dbReference type="PROSITE" id="PS50102"/>
    </source>
</evidence>
<feature type="domain" description="RRM" evidence="7">
    <location>
        <begin position="114"/>
        <end position="199"/>
    </location>
</feature>
<keyword evidence="2 5" id="KW-0694">RNA-binding</keyword>
<dbReference type="Pfam" id="PF12220">
    <property type="entry name" value="U1snRNP70_N"/>
    <property type="match status" value="1"/>
</dbReference>
<keyword evidence="10" id="KW-1185">Reference proteome</keyword>
<organism evidence="9 10">
    <name type="scientific">Pichia sorbitophila (strain ATCC MYA-4447 / BCRC 22081 / CBS 7064 / NBRC 10061 / NRRL Y-12695)</name>
    <name type="common">Hybrid yeast</name>
    <dbReference type="NCBI Taxonomy" id="559304"/>
    <lineage>
        <taxon>Eukaryota</taxon>
        <taxon>Fungi</taxon>
        <taxon>Dikarya</taxon>
        <taxon>Ascomycota</taxon>
        <taxon>Saccharomycotina</taxon>
        <taxon>Pichiomycetes</taxon>
        <taxon>Debaryomycetaceae</taxon>
        <taxon>Millerozyma</taxon>
    </lineage>
</organism>
<evidence type="ECO:0000256" key="2">
    <source>
        <dbReference type="ARBA" id="ARBA00022884"/>
    </source>
</evidence>
<dbReference type="OrthoDB" id="4207594at2759"/>
<dbReference type="GO" id="GO:0071011">
    <property type="term" value="C:precatalytic spliceosome"/>
    <property type="evidence" value="ECO:0007669"/>
    <property type="project" value="TreeGrafter"/>
</dbReference>
<dbReference type="Proteomes" id="UP000005222">
    <property type="component" value="Chromosome K"/>
</dbReference>
<dbReference type="eggNOG" id="KOG0113">
    <property type="taxonomic scope" value="Eukaryota"/>
</dbReference>
<proteinExistence type="predicted"/>
<dbReference type="AlphaFoldDB" id="G8Y750"/>
<dbReference type="EMBL" id="FO082048">
    <property type="protein sequence ID" value="CCE84430.1"/>
    <property type="molecule type" value="Genomic_DNA"/>
</dbReference>
<dbReference type="Proteomes" id="UP000005222">
    <property type="component" value="Chromosome L"/>
</dbReference>
<name>G8Y750_PICSO</name>
<dbReference type="PANTHER" id="PTHR13952">
    <property type="entry name" value="U1 SMALL NUCLEAR RIBONUCLEOPROTEIN 70 KD"/>
    <property type="match status" value="1"/>
</dbReference>
<evidence type="ECO:0000256" key="1">
    <source>
        <dbReference type="ARBA" id="ARBA00004123"/>
    </source>
</evidence>
<evidence type="ECO:0000313" key="10">
    <source>
        <dbReference type="Proteomes" id="UP000005222"/>
    </source>
</evidence>
<reference evidence="9" key="1">
    <citation type="submission" date="2011-10" db="EMBL/GenBank/DDBJ databases">
        <authorList>
            <person name="Genoscope - CEA"/>
        </authorList>
    </citation>
    <scope>NUCLEOTIDE SEQUENCE</scope>
</reference>
<feature type="compositionally biased region" description="Polar residues" evidence="6">
    <location>
        <begin position="302"/>
        <end position="311"/>
    </location>
</feature>
<evidence type="ECO:0000313" key="9">
    <source>
        <dbReference type="EMBL" id="CCE84430.1"/>
    </source>
</evidence>